<protein>
    <recommendedName>
        <fullName evidence="1">PiggyBac transposable element-derived protein domain-containing protein</fullName>
    </recommendedName>
</protein>
<dbReference type="InterPro" id="IPR029526">
    <property type="entry name" value="PGBD"/>
</dbReference>
<proteinExistence type="predicted"/>
<gene>
    <name evidence="2" type="ORF">g.1859</name>
</gene>
<feature type="non-terminal residue" evidence="2">
    <location>
        <position position="1"/>
    </location>
</feature>
<organism evidence="2">
    <name type="scientific">Clastoptera arizonana</name>
    <name type="common">Arizona spittle bug</name>
    <dbReference type="NCBI Taxonomy" id="38151"/>
    <lineage>
        <taxon>Eukaryota</taxon>
        <taxon>Metazoa</taxon>
        <taxon>Ecdysozoa</taxon>
        <taxon>Arthropoda</taxon>
        <taxon>Hexapoda</taxon>
        <taxon>Insecta</taxon>
        <taxon>Pterygota</taxon>
        <taxon>Neoptera</taxon>
        <taxon>Paraneoptera</taxon>
        <taxon>Hemiptera</taxon>
        <taxon>Auchenorrhyncha</taxon>
        <taxon>Cercopoidea</taxon>
        <taxon>Clastopteridae</taxon>
        <taxon>Clastoptera</taxon>
    </lineage>
</organism>
<evidence type="ECO:0000259" key="1">
    <source>
        <dbReference type="Pfam" id="PF13843"/>
    </source>
</evidence>
<evidence type="ECO:0000313" key="2">
    <source>
        <dbReference type="EMBL" id="JAS10374.1"/>
    </source>
</evidence>
<dbReference type="EMBL" id="GEDC01026924">
    <property type="protein sequence ID" value="JAS10374.1"/>
    <property type="molecule type" value="Transcribed_RNA"/>
</dbReference>
<reference evidence="2" key="1">
    <citation type="submission" date="2015-12" db="EMBL/GenBank/DDBJ databases">
        <title>De novo transcriptome assembly of four potential Pierce s Disease insect vectors from Arizona vineyards.</title>
        <authorList>
            <person name="Tassone E.E."/>
        </authorList>
    </citation>
    <scope>NUCLEOTIDE SEQUENCE</scope>
</reference>
<name>A0A1B6CAB9_9HEMI</name>
<sequence>IGLLYLAGVYKANRLSLEELWGSDGDSIAKFSLVMSIKRFQFLIWCLRFDDRGIRSTRKELDRLAPINDIFTKFVTNCKVSYCWLNLLNMEIYMGKENEGPFCVSNKAPDVVKRLMESLF</sequence>
<dbReference type="AlphaFoldDB" id="A0A1B6CAB9"/>
<feature type="non-terminal residue" evidence="2">
    <location>
        <position position="120"/>
    </location>
</feature>
<dbReference type="Pfam" id="PF13843">
    <property type="entry name" value="DDE_Tnp_1_7"/>
    <property type="match status" value="1"/>
</dbReference>
<accession>A0A1B6CAB9</accession>
<feature type="domain" description="PiggyBac transposable element-derived protein" evidence="1">
    <location>
        <begin position="1"/>
        <end position="82"/>
    </location>
</feature>